<feature type="coiled-coil region" evidence="1">
    <location>
        <begin position="286"/>
        <end position="313"/>
    </location>
</feature>
<sequence>MTKKRKAPFSRSTGVLAIVIVGGLIVAGGVVVCQMYPSSSAADLIHDAAGRMEESLFSLLIYLWNEVELSMKNVGYVVEMKWLALLRNKRLAETARAMESQALQGISGLIKPREVAILCFRLKEGLRDQLRLVLLSVVDGLELSMEWVRSGFAKLTGNGELFEQVQALLLTAFSFFAEALNRAVTASSLGKVFEWLGMESDMSDVNLSGEHFLAPLVTHQAAIQNIGRGLTAQQFQAIHDVKRFEKRRATIAFATNSIIEDTRTIALESVLNVKMAAVEFIEDRTRQLAEQYVRAFEQALEDYERTSWQAQEEGGSEMLAEITLESQAHFDAAASLKRYLSVHEKVVNEKVMEIPVLGDRISMTHISRDEGVSGDHLVGSQLNGESKLSGDHTRPLVSKDESPAADIPDSDLDTGEKSQVRVTIADLMTAERNEASTLEYSSSEKASESELFSGEQANVLTVEFTEVSVVGKSSSSEKAVEGGYVTEDQLNIVAKHTEIDLIDAALKPTDRNEAINEVEQTFAAQVSVDFDNTLLEVELIQAQASKRVGVRNLSEEEVQLQQESRAEAYLRAPVEKTDMKLVEELTAIADKSFEEIEAKQPLADARTRVAAQTGIVAEGFTENQVIEMTQCFEEDCKVILQAVDKKTGTQTEQLDAKSVLKARANVDGAMVLTDLRPTQGESASIHRYDEAVVEVEIQKGSVNVAVEAQRKRTGYLEIEVNADAADAGALTDDDMLESDRIVTAKEILELEQLEQVLLQEEAERLRVEEELRVIAEEEIIWLETDQALAEGVISQKDAVEQSMIDVTKHAKVVADFKSEDRQSSPRDTLLGLPRPILTQIGLFSMTFLVLAALTAYFFVCHRKRGFLTRSPRRHMRWQRLAHVDESEAEEVVLLSDDSSDEEDNTDAAVVKQPKTKVIGQMANVDVEAIELVSSESEEDVEKEKIGANRDNAEEEEDMVKKEDLNAVRSRLIATERARTIIYTSDHSDTSNLDALADGDVASVSLMAPRQETPDTSQRTRQRRRGIRT</sequence>
<feature type="compositionally biased region" description="Basic and acidic residues" evidence="2">
    <location>
        <begin position="941"/>
        <end position="951"/>
    </location>
</feature>
<name>A0ABN8C9G2_9STRA</name>
<feature type="compositionally biased region" description="Basic and acidic residues" evidence="2">
    <location>
        <begin position="388"/>
        <end position="402"/>
    </location>
</feature>
<proteinExistence type="predicted"/>
<organism evidence="4 5">
    <name type="scientific">Peronospora farinosa</name>
    <dbReference type="NCBI Taxonomy" id="134698"/>
    <lineage>
        <taxon>Eukaryota</taxon>
        <taxon>Sar</taxon>
        <taxon>Stramenopiles</taxon>
        <taxon>Oomycota</taxon>
        <taxon>Peronosporomycetes</taxon>
        <taxon>Peronosporales</taxon>
        <taxon>Peronosporaceae</taxon>
        <taxon>Peronospora</taxon>
    </lineage>
</organism>
<keyword evidence="3" id="KW-0812">Transmembrane</keyword>
<evidence type="ECO:0000313" key="4">
    <source>
        <dbReference type="EMBL" id="CAH0489809.1"/>
    </source>
</evidence>
<feature type="region of interest" description="Disordered" evidence="2">
    <location>
        <begin position="935"/>
        <end position="959"/>
    </location>
</feature>
<evidence type="ECO:0000256" key="3">
    <source>
        <dbReference type="SAM" id="Phobius"/>
    </source>
</evidence>
<reference evidence="4 5" key="1">
    <citation type="submission" date="2021-11" db="EMBL/GenBank/DDBJ databases">
        <authorList>
            <person name="Islam A."/>
            <person name="Islam S."/>
            <person name="Flora M.S."/>
            <person name="Rahman M."/>
            <person name="Ziaur R.M."/>
            <person name="Epstein J.H."/>
            <person name="Hassan M."/>
            <person name="Klassen M."/>
            <person name="Woodard K."/>
            <person name="Webb A."/>
            <person name="Webby R.J."/>
            <person name="El Zowalaty M.E."/>
        </authorList>
    </citation>
    <scope>NUCLEOTIDE SEQUENCE [LARGE SCALE GENOMIC DNA]</scope>
    <source>
        <strain evidence="4">Pf1</strain>
    </source>
</reference>
<feature type="transmembrane region" description="Helical" evidence="3">
    <location>
        <begin position="836"/>
        <end position="859"/>
    </location>
</feature>
<evidence type="ECO:0000256" key="2">
    <source>
        <dbReference type="SAM" id="MobiDB-lite"/>
    </source>
</evidence>
<keyword evidence="5" id="KW-1185">Reference proteome</keyword>
<evidence type="ECO:0000256" key="1">
    <source>
        <dbReference type="SAM" id="Coils"/>
    </source>
</evidence>
<gene>
    <name evidence="4" type="ORF">PFR001_LOCUS5192</name>
</gene>
<feature type="region of interest" description="Disordered" evidence="2">
    <location>
        <begin position="1003"/>
        <end position="1028"/>
    </location>
</feature>
<protein>
    <submittedName>
        <fullName evidence="4">Uncharacterized protein</fullName>
    </submittedName>
</protein>
<feature type="compositionally biased region" description="Basic residues" evidence="2">
    <location>
        <begin position="1019"/>
        <end position="1028"/>
    </location>
</feature>
<accession>A0ABN8C9G2</accession>
<comment type="caution">
    <text evidence="4">The sequence shown here is derived from an EMBL/GenBank/DDBJ whole genome shotgun (WGS) entry which is preliminary data.</text>
</comment>
<keyword evidence="3" id="KW-1133">Transmembrane helix</keyword>
<keyword evidence="3" id="KW-0472">Membrane</keyword>
<keyword evidence="1" id="KW-0175">Coiled coil</keyword>
<feature type="region of interest" description="Disordered" evidence="2">
    <location>
        <begin position="370"/>
        <end position="419"/>
    </location>
</feature>
<evidence type="ECO:0000313" key="5">
    <source>
        <dbReference type="Proteomes" id="UP001157938"/>
    </source>
</evidence>
<feature type="coiled-coil region" evidence="1">
    <location>
        <begin position="743"/>
        <end position="778"/>
    </location>
</feature>
<dbReference type="EMBL" id="CAKLBC010001184">
    <property type="protein sequence ID" value="CAH0489809.1"/>
    <property type="molecule type" value="Genomic_DNA"/>
</dbReference>
<dbReference type="Proteomes" id="UP001157938">
    <property type="component" value="Unassembled WGS sequence"/>
</dbReference>
<feature type="transmembrane region" description="Helical" evidence="3">
    <location>
        <begin position="12"/>
        <end position="32"/>
    </location>
</feature>